<evidence type="ECO:0000313" key="2">
    <source>
        <dbReference type="EMBL" id="KKM86734.1"/>
    </source>
</evidence>
<protein>
    <recommendedName>
        <fullName evidence="3">AP2/ERF domain-containing protein</fullName>
    </recommendedName>
</protein>
<evidence type="ECO:0000256" key="1">
    <source>
        <dbReference type="SAM" id="MobiDB-lite"/>
    </source>
</evidence>
<feature type="region of interest" description="Disordered" evidence="1">
    <location>
        <begin position="149"/>
        <end position="169"/>
    </location>
</feature>
<evidence type="ECO:0008006" key="3">
    <source>
        <dbReference type="Google" id="ProtNLM"/>
    </source>
</evidence>
<sequence length="169" mass="19315">MIDLMLSKKFNRLTVIAFAGFQASSGKRRRIYRCKCECGKSTVVFGANLKTGTTKSCGCIKSELSRAKCLSRAKHNHCSNGKISRTYKSWEHMKTRCNNPNYIEYENYGGRGITVCARWLKFENFLTDMGERPKGTSIDRVDNSKGYSPDNCRWATPTEQANNRRRRCS</sequence>
<dbReference type="AlphaFoldDB" id="A0A0F9KWM8"/>
<reference evidence="2" key="1">
    <citation type="journal article" date="2015" name="Nature">
        <title>Complex archaea that bridge the gap between prokaryotes and eukaryotes.</title>
        <authorList>
            <person name="Spang A."/>
            <person name="Saw J.H."/>
            <person name="Jorgensen S.L."/>
            <person name="Zaremba-Niedzwiedzka K."/>
            <person name="Martijn J."/>
            <person name="Lind A.E."/>
            <person name="van Eijk R."/>
            <person name="Schleper C."/>
            <person name="Guy L."/>
            <person name="Ettema T.J."/>
        </authorList>
    </citation>
    <scope>NUCLEOTIDE SEQUENCE</scope>
</reference>
<gene>
    <name evidence="2" type="ORF">LCGC14_1276080</name>
</gene>
<organism evidence="2">
    <name type="scientific">marine sediment metagenome</name>
    <dbReference type="NCBI Taxonomy" id="412755"/>
    <lineage>
        <taxon>unclassified sequences</taxon>
        <taxon>metagenomes</taxon>
        <taxon>ecological metagenomes</taxon>
    </lineage>
</organism>
<accession>A0A0F9KWM8</accession>
<name>A0A0F9KWM8_9ZZZZ</name>
<comment type="caution">
    <text evidence="2">The sequence shown here is derived from an EMBL/GenBank/DDBJ whole genome shotgun (WGS) entry which is preliminary data.</text>
</comment>
<proteinExistence type="predicted"/>
<dbReference type="EMBL" id="LAZR01007209">
    <property type="protein sequence ID" value="KKM86734.1"/>
    <property type="molecule type" value="Genomic_DNA"/>
</dbReference>